<name>A0A2T3HGZ7_9SPHI</name>
<dbReference type="InterPro" id="IPR021326">
    <property type="entry name" value="DUF2931"/>
</dbReference>
<feature type="region of interest" description="Disordered" evidence="1">
    <location>
        <begin position="1"/>
        <end position="23"/>
    </location>
</feature>
<evidence type="ECO:0008006" key="4">
    <source>
        <dbReference type="Google" id="ProtNLM"/>
    </source>
</evidence>
<sequence length="345" mass="38765">MRSGFSGQSDGRPPVTSQSRANQSPQFFWEEGINCPVGYPIRMISGEMELEDGSTYILSTGFCSGLEGWGGRGSGMFAGMRPLPRRLAVTWLSFAEERCYHLSCGISADVMKMHFEGGFQAGGSEINGRRETYDMVNIGLAPGGLVVVWLAGAGRQIEVAYQHALPCTVRAADIGQLDASQRLIFDRTEIRRIMNDPLIVPGADGRNRRPGALARWEHYRKRHCWHPWLLLPAGCTLEGLAILFFNGEQIEWFGTDWPDKGELLPIPQILSCSWRCRDDRRYGITLRFNESEIFSVFSSSDMHKTACPALRIRTNLIMTVAVTELETRDKWVLLKRSYASIHQLT</sequence>
<dbReference type="AlphaFoldDB" id="A0A2T3HGZ7"/>
<evidence type="ECO:0000313" key="3">
    <source>
        <dbReference type="Proteomes" id="UP000240912"/>
    </source>
</evidence>
<dbReference type="RefSeq" id="WP_107217189.1">
    <property type="nucleotide sequence ID" value="NZ_KZ686272.1"/>
</dbReference>
<dbReference type="OrthoDB" id="5702951at2"/>
<evidence type="ECO:0000313" key="2">
    <source>
        <dbReference type="EMBL" id="PST81718.1"/>
    </source>
</evidence>
<proteinExistence type="predicted"/>
<reference evidence="2 3" key="1">
    <citation type="submission" date="2018-03" db="EMBL/GenBank/DDBJ databases">
        <authorList>
            <person name="Keele B.F."/>
        </authorList>
    </citation>
    <scope>NUCLEOTIDE SEQUENCE [LARGE SCALE GENOMIC DNA]</scope>
    <source>
        <strain evidence="2 3">YL28-9</strain>
    </source>
</reference>
<keyword evidence="3" id="KW-1185">Reference proteome</keyword>
<evidence type="ECO:0000256" key="1">
    <source>
        <dbReference type="SAM" id="MobiDB-lite"/>
    </source>
</evidence>
<organism evidence="2 3">
    <name type="scientific">Pedobacter yulinensis</name>
    <dbReference type="NCBI Taxonomy" id="2126353"/>
    <lineage>
        <taxon>Bacteria</taxon>
        <taxon>Pseudomonadati</taxon>
        <taxon>Bacteroidota</taxon>
        <taxon>Sphingobacteriia</taxon>
        <taxon>Sphingobacteriales</taxon>
        <taxon>Sphingobacteriaceae</taxon>
        <taxon>Pedobacter</taxon>
    </lineage>
</organism>
<dbReference type="EMBL" id="PYLS01000008">
    <property type="protein sequence ID" value="PST81718.1"/>
    <property type="molecule type" value="Genomic_DNA"/>
</dbReference>
<comment type="caution">
    <text evidence="2">The sequence shown here is derived from an EMBL/GenBank/DDBJ whole genome shotgun (WGS) entry which is preliminary data.</text>
</comment>
<gene>
    <name evidence="2" type="ORF">C7T94_17750</name>
</gene>
<dbReference type="Pfam" id="PF11153">
    <property type="entry name" value="DUF2931"/>
    <property type="match status" value="1"/>
</dbReference>
<dbReference type="Proteomes" id="UP000240912">
    <property type="component" value="Unassembled WGS sequence"/>
</dbReference>
<accession>A0A2T3HGZ7</accession>
<protein>
    <recommendedName>
        <fullName evidence="4">DUF2931 domain-containing protein</fullName>
    </recommendedName>
</protein>